<dbReference type="GO" id="GO:0005737">
    <property type="term" value="C:cytoplasm"/>
    <property type="evidence" value="ECO:0007669"/>
    <property type="project" value="TreeGrafter"/>
</dbReference>
<dbReference type="PANTHER" id="PTHR12363:SF33">
    <property type="entry name" value="IMPORTIN-13"/>
    <property type="match status" value="1"/>
</dbReference>
<comment type="subcellular location">
    <subcellularLocation>
        <location evidence="1">Nucleus</location>
    </subcellularLocation>
</comment>
<gene>
    <name evidence="6" type="ORF">HK100_006230</name>
</gene>
<dbReference type="Gene3D" id="1.25.10.10">
    <property type="entry name" value="Leucine-rich Repeat Variant"/>
    <property type="match status" value="1"/>
</dbReference>
<evidence type="ECO:0000313" key="6">
    <source>
        <dbReference type="EMBL" id="KAJ3141475.1"/>
    </source>
</evidence>
<accession>A0AAD5XMM1</accession>
<dbReference type="GO" id="GO:0006606">
    <property type="term" value="P:protein import into nucleus"/>
    <property type="evidence" value="ECO:0007669"/>
    <property type="project" value="TreeGrafter"/>
</dbReference>
<evidence type="ECO:0000256" key="1">
    <source>
        <dbReference type="ARBA" id="ARBA00004123"/>
    </source>
</evidence>
<organism evidence="6 7">
    <name type="scientific">Physocladia obscura</name>
    <dbReference type="NCBI Taxonomy" id="109957"/>
    <lineage>
        <taxon>Eukaryota</taxon>
        <taxon>Fungi</taxon>
        <taxon>Fungi incertae sedis</taxon>
        <taxon>Chytridiomycota</taxon>
        <taxon>Chytridiomycota incertae sedis</taxon>
        <taxon>Chytridiomycetes</taxon>
        <taxon>Chytridiales</taxon>
        <taxon>Chytriomycetaceae</taxon>
        <taxon>Physocladia</taxon>
    </lineage>
</organism>
<dbReference type="Pfam" id="PF24140">
    <property type="entry name" value="TPR_TNPO3_IPO13_3rd"/>
    <property type="match status" value="1"/>
</dbReference>
<evidence type="ECO:0000256" key="4">
    <source>
        <dbReference type="ARBA" id="ARBA00022927"/>
    </source>
</evidence>
<keyword evidence="4" id="KW-0653">Protein transport</keyword>
<dbReference type="Proteomes" id="UP001211907">
    <property type="component" value="Unassembled WGS sequence"/>
</dbReference>
<evidence type="ECO:0000256" key="5">
    <source>
        <dbReference type="ARBA" id="ARBA00023242"/>
    </source>
</evidence>
<keyword evidence="5" id="KW-0539">Nucleus</keyword>
<evidence type="ECO:0000256" key="2">
    <source>
        <dbReference type="ARBA" id="ARBA00007991"/>
    </source>
</evidence>
<sequence length="1084" mass="120409">MEYPQFRTAVEALYNALSTAQTQADAQSTLMRVVNESPNACDLGRAALRDENPQVRFFGALTLNLILLREPGPPAETYLSIQHALLETLASENFPFVATKICVAITSLAFKAIPSSSWPRPILSLHSLFLSPESPNSRTISAPKILLSLYTVFAQELASYSFGIPAHRVSVFESVRSDISKVILLIEQVLGADLAIDAGSADQTLVDLKLEALKCVLAWCGIEKGIPADSMPRILSLVTAHLQFQQTFQTSCQVLADLLTTPFTEKDVETAHAFCTLVSQIGESFPKYVVKNLTGASTPTLHLVEMVLAFTGFPGYYGVDEDLTHIPDQFWYEIQETLIDDTVIPMQKTSIATSETRPDLTTDPVTHEPVIHGDGIGFDGTRIATRFLSRSSTLGGWDMSGFPDGAVDRIWSISREIFSTLVKVLCVKVARPSEKVLFSWDLDLREKFRVYRHDKSEVLLSCHRILGGVMYDILVPIAVRQISEIREGLGEDGQALEATLFCIKSIAEEVHLNNTPQLHTVFGNLIMGQIASFPPLFWRIRLTFCLVIGEARHPYWLNKNPQYLLPVITFLMNSLNVSPHVTTAAIHALEQVCSTCRKQLGHVAKDMLDAWERLKNGLASIDRIRLIRAVSSILEPLTPQDQLPHLMRLTGSMVSEIRANLSFLAASPALLSQPAEVEVAERMLIRDLLRLLNGICQGIRSSEDGGVGSDDDEISAMSQQEIFVDVDTFDIDSIDITMKTNLMQLSDVVWETIGAVFQVFQQDEETIDIACGLIIMTLDTNIPVMFTPNPTRLATLLIQSFSANKFPIILRAVNILIQSVRVSIPNAPSSTSISNQTILVVGSKAVVREWVSARVREINEITFQLLINDGGMNERPDLIEYYFKLLTKVLDRHPWALIQLPQEHQNIIFGTLLHTGMALNERASCTAVFDFVRDLVSFKNASEMRVLVRGKKRASAMQAESEDAVEAAQCKELLNGAVRSIGVNVVQVLFADIGSGLPTSMWPMIADLLHRIIHYFPNEAKGWVITCLQVDGFPTKYCTKTDKEDFVKGMMVAQMKAFKDLVKKFGLKCRNLQDTSYGSAIRVY</sequence>
<dbReference type="InterPro" id="IPR016024">
    <property type="entry name" value="ARM-type_fold"/>
</dbReference>
<dbReference type="InterPro" id="IPR011989">
    <property type="entry name" value="ARM-like"/>
</dbReference>
<dbReference type="EMBL" id="JADGJH010000029">
    <property type="protein sequence ID" value="KAJ3141475.1"/>
    <property type="molecule type" value="Genomic_DNA"/>
</dbReference>
<dbReference type="GO" id="GO:0005634">
    <property type="term" value="C:nucleus"/>
    <property type="evidence" value="ECO:0007669"/>
    <property type="project" value="UniProtKB-SubCell"/>
</dbReference>
<keyword evidence="3" id="KW-0813">Transport</keyword>
<keyword evidence="7" id="KW-1185">Reference proteome</keyword>
<dbReference type="InterPro" id="IPR051345">
    <property type="entry name" value="Importin_beta-like_NTR"/>
</dbReference>
<comment type="caution">
    <text evidence="6">The sequence shown here is derived from an EMBL/GenBank/DDBJ whole genome shotgun (WGS) entry which is preliminary data.</text>
</comment>
<name>A0AAD5XMM1_9FUNG</name>
<protein>
    <submittedName>
        <fullName evidence="6">Uncharacterized protein</fullName>
    </submittedName>
</protein>
<dbReference type="SUPFAM" id="SSF48371">
    <property type="entry name" value="ARM repeat"/>
    <property type="match status" value="1"/>
</dbReference>
<proteinExistence type="inferred from homology"/>
<reference evidence="6" key="1">
    <citation type="submission" date="2020-05" db="EMBL/GenBank/DDBJ databases">
        <title>Phylogenomic resolution of chytrid fungi.</title>
        <authorList>
            <person name="Stajich J.E."/>
            <person name="Amses K."/>
            <person name="Simmons R."/>
            <person name="Seto K."/>
            <person name="Myers J."/>
            <person name="Bonds A."/>
            <person name="Quandt C.A."/>
            <person name="Barry K."/>
            <person name="Liu P."/>
            <person name="Grigoriev I."/>
            <person name="Longcore J.E."/>
            <person name="James T.Y."/>
        </authorList>
    </citation>
    <scope>NUCLEOTIDE SEQUENCE</scope>
    <source>
        <strain evidence="6">JEL0513</strain>
    </source>
</reference>
<evidence type="ECO:0000313" key="7">
    <source>
        <dbReference type="Proteomes" id="UP001211907"/>
    </source>
</evidence>
<dbReference type="InterPro" id="IPR057942">
    <property type="entry name" value="TPR_TNPO3_IPO13_3rd"/>
</dbReference>
<evidence type="ECO:0000256" key="3">
    <source>
        <dbReference type="ARBA" id="ARBA00022448"/>
    </source>
</evidence>
<comment type="similarity">
    <text evidence="2">Belongs to the importin beta family.</text>
</comment>
<dbReference type="AlphaFoldDB" id="A0AAD5XMM1"/>
<dbReference type="PANTHER" id="PTHR12363">
    <property type="entry name" value="TRANSPORTIN 3 AND IMPORTIN 13"/>
    <property type="match status" value="1"/>
</dbReference>